<evidence type="ECO:0000256" key="11">
    <source>
        <dbReference type="ARBA" id="ARBA00023136"/>
    </source>
</evidence>
<dbReference type="SMART" id="SM00119">
    <property type="entry name" value="HECTc"/>
    <property type="match status" value="1"/>
</dbReference>
<keyword evidence="9 12" id="KW-0833">Ubl conjugation pathway</keyword>
<evidence type="ECO:0000256" key="10">
    <source>
        <dbReference type="ARBA" id="ARBA00023043"/>
    </source>
</evidence>
<evidence type="ECO:0000313" key="15">
    <source>
        <dbReference type="Proteomes" id="UP001152759"/>
    </source>
</evidence>
<evidence type="ECO:0000256" key="2">
    <source>
        <dbReference type="ARBA" id="ARBA00004308"/>
    </source>
</evidence>
<dbReference type="PANTHER" id="PTHR11254">
    <property type="entry name" value="HECT DOMAIN UBIQUITIN-PROTEIN LIGASE"/>
    <property type="match status" value="1"/>
</dbReference>
<evidence type="ECO:0000256" key="9">
    <source>
        <dbReference type="ARBA" id="ARBA00022786"/>
    </source>
</evidence>
<dbReference type="Proteomes" id="UP001152759">
    <property type="component" value="Chromosome 7"/>
</dbReference>
<evidence type="ECO:0000256" key="1">
    <source>
        <dbReference type="ARBA" id="ARBA00000885"/>
    </source>
</evidence>
<evidence type="ECO:0000259" key="13">
    <source>
        <dbReference type="PROSITE" id="PS50237"/>
    </source>
</evidence>
<feature type="active site" description="Glycyl thioester intermediate" evidence="12">
    <location>
        <position position="836"/>
    </location>
</feature>
<dbReference type="Gene3D" id="3.90.1750.10">
    <property type="entry name" value="Hect, E3 ligase catalytic domains"/>
    <property type="match status" value="1"/>
</dbReference>
<dbReference type="GO" id="GO:0061025">
    <property type="term" value="P:membrane fusion"/>
    <property type="evidence" value="ECO:0007669"/>
    <property type="project" value="TreeGrafter"/>
</dbReference>
<dbReference type="GO" id="GO:0006511">
    <property type="term" value="P:ubiquitin-dependent protein catabolic process"/>
    <property type="evidence" value="ECO:0007669"/>
    <property type="project" value="TreeGrafter"/>
</dbReference>
<name>A0A9P0ALX1_BEMTA</name>
<dbReference type="PROSITE" id="PS50237">
    <property type="entry name" value="HECT"/>
    <property type="match status" value="1"/>
</dbReference>
<dbReference type="GO" id="GO:0000209">
    <property type="term" value="P:protein polyubiquitination"/>
    <property type="evidence" value="ECO:0007669"/>
    <property type="project" value="TreeGrafter"/>
</dbReference>
<gene>
    <name evidence="14" type="ORF">BEMITA_LOCUS11725</name>
</gene>
<keyword evidence="11" id="KW-0472">Membrane</keyword>
<dbReference type="AlphaFoldDB" id="A0A9P0ALX1"/>
<dbReference type="EC" id="2.3.2.26" evidence="5"/>
<dbReference type="InterPro" id="IPR035983">
    <property type="entry name" value="Hect_E3_ubiquitin_ligase"/>
</dbReference>
<dbReference type="GO" id="GO:0061630">
    <property type="term" value="F:ubiquitin protein ligase activity"/>
    <property type="evidence" value="ECO:0007669"/>
    <property type="project" value="UniProtKB-EC"/>
</dbReference>
<proteinExistence type="predicted"/>
<dbReference type="Pfam" id="PF00632">
    <property type="entry name" value="HECT"/>
    <property type="match status" value="1"/>
</dbReference>
<dbReference type="SUPFAM" id="SSF56204">
    <property type="entry name" value="Hect, E3 ligase catalytic domain"/>
    <property type="match status" value="1"/>
</dbReference>
<comment type="pathway">
    <text evidence="4">Protein modification; protein ubiquitination.</text>
</comment>
<keyword evidence="10" id="KW-0040">ANK repeat</keyword>
<keyword evidence="7" id="KW-0808">Transferase</keyword>
<feature type="domain" description="HECT" evidence="13">
    <location>
        <begin position="543"/>
        <end position="869"/>
    </location>
</feature>
<dbReference type="Gene3D" id="3.30.2410.10">
    <property type="entry name" value="Hect, E3 ligase catalytic domain"/>
    <property type="match status" value="1"/>
</dbReference>
<evidence type="ECO:0000256" key="7">
    <source>
        <dbReference type="ARBA" id="ARBA00022679"/>
    </source>
</evidence>
<reference evidence="14" key="1">
    <citation type="submission" date="2021-12" db="EMBL/GenBank/DDBJ databases">
        <authorList>
            <person name="King R."/>
        </authorList>
    </citation>
    <scope>NUCLEOTIDE SEQUENCE</scope>
</reference>
<evidence type="ECO:0000256" key="3">
    <source>
        <dbReference type="ARBA" id="ARBA00004496"/>
    </source>
</evidence>
<comment type="catalytic activity">
    <reaction evidence="1">
        <text>S-ubiquitinyl-[E2 ubiquitin-conjugating enzyme]-L-cysteine + [acceptor protein]-L-lysine = [E2 ubiquitin-conjugating enzyme]-L-cysteine + N(6)-ubiquitinyl-[acceptor protein]-L-lysine.</text>
        <dbReference type="EC" id="2.3.2.26"/>
    </reaction>
</comment>
<dbReference type="InterPro" id="IPR000569">
    <property type="entry name" value="HECT_dom"/>
</dbReference>
<organism evidence="14 15">
    <name type="scientific">Bemisia tabaci</name>
    <name type="common">Sweetpotato whitefly</name>
    <name type="synonym">Aleurodes tabaci</name>
    <dbReference type="NCBI Taxonomy" id="7038"/>
    <lineage>
        <taxon>Eukaryota</taxon>
        <taxon>Metazoa</taxon>
        <taxon>Ecdysozoa</taxon>
        <taxon>Arthropoda</taxon>
        <taxon>Hexapoda</taxon>
        <taxon>Insecta</taxon>
        <taxon>Pterygota</taxon>
        <taxon>Neoptera</taxon>
        <taxon>Paraneoptera</taxon>
        <taxon>Hemiptera</taxon>
        <taxon>Sternorrhyncha</taxon>
        <taxon>Aleyrodoidea</taxon>
        <taxon>Aleyrodidae</taxon>
        <taxon>Aleyrodinae</taxon>
        <taxon>Bemisia</taxon>
    </lineage>
</organism>
<accession>A0A9P0ALX1</accession>
<dbReference type="EMBL" id="OU963868">
    <property type="protein sequence ID" value="CAH0393303.1"/>
    <property type="molecule type" value="Genomic_DNA"/>
</dbReference>
<keyword evidence="6" id="KW-0963">Cytoplasm</keyword>
<dbReference type="InterPro" id="IPR050409">
    <property type="entry name" value="E3_ubiq-protein_ligase"/>
</dbReference>
<sequence length="869" mass="99449">MHSTRRAQLAIDGLLTWLRLYNPSVVQLKVFIAEPVVSEFRGVDENQHSPSMVKCNATASQSTDALPLEEPNGTDLDRIHQQTADDNLNLFFRRDIVFLDKSSSNEISDIEPWVADNIKLNFLICSSWSKEELQAKFQAIFPDRLTDKFQILRCNKGILFPASFCYPNYKPNAVDLYFHFYDDKQIYLRNYTDELLCRLSKCRRRLNFDCEQEINVAPSSSINSANYEFIVDETHSTHSSAQKQIKEDDFTALNLFGNDQSLDPFEEEEPVVSEFRGVYENQHSPSMVKCNATASQSIDALPLEEPNGTDLDRIHQQTADDNLKLFFRRDIVFLDNSSSNVISDIEPWVADNVKINFLINSSWSKEELQAKFQAIFPDRLTDKFQILRCDNGILVPAVCRYRNYEPNGVDLYLYFSDEKKIYLRNYTDELLCRLSKCRRRLNFDCEQEINVAPSSSINSANDEFIVDETHSTHSSAQNQIKEDDLTALNPSGDDQSLDPFEVIQTHKNTDNFFDELGPEIVGPQVLVSRNSPYEGLRSYVESDHFNVWRNFQVEFRDEFASDVGGLSREFLDLLVTHTFNSSMFHGDGKAKRLRLSLSHLQNDHYYLAGITIALNIIHRGPSCSFMSDDLYDSLLGKRVSTWSASDIDDDSWRYALTQLEACKDIETAQQVLKGALFQGLGIDPFVTIMAEVTKVIRDCLEYYFVHRVAAPMKQLRKGLKVGGFFRIIKSNSSFFRGLFVAQNKPLTVETMETLCTVKRHINPEGVEYALETKVLVHWSWFLEDLKVGRETDGQTLELLLGWITGCTTIPFGGFNRRIQIMFLHGESNPLPTANTCALQIHLPVVNVNYRDFKQFMLKAMTMGKVFGIG</sequence>
<evidence type="ECO:0000256" key="8">
    <source>
        <dbReference type="ARBA" id="ARBA00022737"/>
    </source>
</evidence>
<dbReference type="GO" id="GO:0009966">
    <property type="term" value="P:regulation of signal transduction"/>
    <property type="evidence" value="ECO:0007669"/>
    <property type="project" value="UniProtKB-ARBA"/>
</dbReference>
<comment type="subcellular location">
    <subcellularLocation>
        <location evidence="3">Cytoplasm</location>
    </subcellularLocation>
    <subcellularLocation>
        <location evidence="2">Endomembrane system</location>
    </subcellularLocation>
</comment>
<keyword evidence="15" id="KW-1185">Reference proteome</keyword>
<keyword evidence="8" id="KW-0677">Repeat</keyword>
<protein>
    <recommendedName>
        <fullName evidence="5">HECT-type E3 ubiquitin transferase</fullName>
        <ecNumber evidence="5">2.3.2.26</ecNumber>
    </recommendedName>
</protein>
<dbReference type="PANTHER" id="PTHR11254:SF363">
    <property type="entry name" value="E3 UBIQUITIN-PROTEIN LIGASE HACE1"/>
    <property type="match status" value="1"/>
</dbReference>
<dbReference type="GO" id="GO:0000139">
    <property type="term" value="C:Golgi membrane"/>
    <property type="evidence" value="ECO:0007669"/>
    <property type="project" value="TreeGrafter"/>
</dbReference>
<evidence type="ECO:0000256" key="12">
    <source>
        <dbReference type="PROSITE-ProRule" id="PRU00104"/>
    </source>
</evidence>
<evidence type="ECO:0000256" key="5">
    <source>
        <dbReference type="ARBA" id="ARBA00012485"/>
    </source>
</evidence>
<dbReference type="GO" id="GO:0007030">
    <property type="term" value="P:Golgi organization"/>
    <property type="evidence" value="ECO:0007669"/>
    <property type="project" value="TreeGrafter"/>
</dbReference>
<dbReference type="GO" id="GO:0005634">
    <property type="term" value="C:nucleus"/>
    <property type="evidence" value="ECO:0007669"/>
    <property type="project" value="TreeGrafter"/>
</dbReference>
<evidence type="ECO:0000256" key="6">
    <source>
        <dbReference type="ARBA" id="ARBA00022490"/>
    </source>
</evidence>
<evidence type="ECO:0000313" key="14">
    <source>
        <dbReference type="EMBL" id="CAH0393303.1"/>
    </source>
</evidence>
<evidence type="ECO:0000256" key="4">
    <source>
        <dbReference type="ARBA" id="ARBA00004906"/>
    </source>
</evidence>